<sequence>MRLTADSHVHSEWSWDTGGPDSEARGTMVRTCERAVRIGLPALIFTEHFDFDAWRSGPDDFPVSNRRHITEDGFLVPPPLDVDGYLEAVDRCRRQFPGLTILAGVELGQPHLFEARARRLVDLTRFDRVNGSLHTLAIGLDRAEPVTLYRSCPPDDVVRAYLDEVPRMVARSDAFEVFTHLDYAVRHWPTEQAGPFDPTRFEEGFRAAMRAIAGSGRALEMNTRRLWTWIPQWWAEEGGRAVSFGSDAHVAHALAHGFPEAQHMLEHFGFRPGPRPEDLWTR</sequence>
<dbReference type="Pfam" id="PF02811">
    <property type="entry name" value="PHP"/>
    <property type="match status" value="1"/>
</dbReference>
<feature type="region of interest" description="Disordered" evidence="1">
    <location>
        <begin position="1"/>
        <end position="25"/>
    </location>
</feature>
<dbReference type="InterPro" id="IPR016195">
    <property type="entry name" value="Pol/histidinol_Pase-like"/>
</dbReference>
<dbReference type="AlphaFoldDB" id="A0A543PVR5"/>
<dbReference type="Gene3D" id="3.20.20.140">
    <property type="entry name" value="Metal-dependent hydrolases"/>
    <property type="match status" value="1"/>
</dbReference>
<dbReference type="GO" id="GO:0003824">
    <property type="term" value="F:catalytic activity"/>
    <property type="evidence" value="ECO:0007669"/>
    <property type="project" value="InterPro"/>
</dbReference>
<feature type="domain" description="PHP" evidence="2">
    <location>
        <begin position="6"/>
        <end position="223"/>
    </location>
</feature>
<protein>
    <submittedName>
        <fullName evidence="3">Histidinol-phosphatase (PHP family)</fullName>
    </submittedName>
</protein>
<evidence type="ECO:0000313" key="4">
    <source>
        <dbReference type="Proteomes" id="UP000320085"/>
    </source>
</evidence>
<gene>
    <name evidence="3" type="ORF">FHX52_1271</name>
</gene>
<dbReference type="EMBL" id="VFQF01000001">
    <property type="protein sequence ID" value="TQN48146.1"/>
    <property type="molecule type" value="Genomic_DNA"/>
</dbReference>
<name>A0A543PVR5_9MICO</name>
<evidence type="ECO:0000313" key="3">
    <source>
        <dbReference type="EMBL" id="TQN48146.1"/>
    </source>
</evidence>
<accession>A0A543PVR5</accession>
<dbReference type="InterPro" id="IPR004013">
    <property type="entry name" value="PHP_dom"/>
</dbReference>
<dbReference type="OrthoDB" id="6637113at2"/>
<evidence type="ECO:0000259" key="2">
    <source>
        <dbReference type="Pfam" id="PF02811"/>
    </source>
</evidence>
<feature type="compositionally biased region" description="Basic and acidic residues" evidence="1">
    <location>
        <begin position="1"/>
        <end position="13"/>
    </location>
</feature>
<dbReference type="RefSeq" id="WP_141820898.1">
    <property type="nucleotide sequence ID" value="NZ_BAAAQC010000018.1"/>
</dbReference>
<evidence type="ECO:0000256" key="1">
    <source>
        <dbReference type="SAM" id="MobiDB-lite"/>
    </source>
</evidence>
<dbReference type="SUPFAM" id="SSF89550">
    <property type="entry name" value="PHP domain-like"/>
    <property type="match status" value="1"/>
</dbReference>
<dbReference type="Proteomes" id="UP000320085">
    <property type="component" value="Unassembled WGS sequence"/>
</dbReference>
<reference evidence="3 4" key="1">
    <citation type="submission" date="2019-06" db="EMBL/GenBank/DDBJ databases">
        <title>Sequencing the genomes of 1000 actinobacteria strains.</title>
        <authorList>
            <person name="Klenk H.-P."/>
        </authorList>
    </citation>
    <scope>NUCLEOTIDE SEQUENCE [LARGE SCALE GENOMIC DNA]</scope>
    <source>
        <strain evidence="3 4">DSM 21776</strain>
    </source>
</reference>
<organism evidence="3 4">
    <name type="scientific">Humibacillus xanthopallidus</name>
    <dbReference type="NCBI Taxonomy" id="412689"/>
    <lineage>
        <taxon>Bacteria</taxon>
        <taxon>Bacillati</taxon>
        <taxon>Actinomycetota</taxon>
        <taxon>Actinomycetes</taxon>
        <taxon>Micrococcales</taxon>
        <taxon>Intrasporangiaceae</taxon>
        <taxon>Humibacillus</taxon>
    </lineage>
</organism>
<proteinExistence type="predicted"/>
<comment type="caution">
    <text evidence="3">The sequence shown here is derived from an EMBL/GenBank/DDBJ whole genome shotgun (WGS) entry which is preliminary data.</text>
</comment>